<dbReference type="OrthoDB" id="3230070at2759"/>
<keyword evidence="1" id="KW-0472">Membrane</keyword>
<proteinExistence type="predicted"/>
<dbReference type="AlphaFoldDB" id="A0A8H3L6X0"/>
<keyword evidence="2" id="KW-0695">RNA-directed DNA polymerase</keyword>
<keyword evidence="1" id="KW-1133">Transmembrane helix</keyword>
<evidence type="ECO:0000313" key="2">
    <source>
        <dbReference type="EMBL" id="GES80473.1"/>
    </source>
</evidence>
<dbReference type="EMBL" id="BLAL01000050">
    <property type="protein sequence ID" value="GES80473.1"/>
    <property type="molecule type" value="Genomic_DNA"/>
</dbReference>
<organism evidence="2 3">
    <name type="scientific">Rhizophagus clarus</name>
    <dbReference type="NCBI Taxonomy" id="94130"/>
    <lineage>
        <taxon>Eukaryota</taxon>
        <taxon>Fungi</taxon>
        <taxon>Fungi incertae sedis</taxon>
        <taxon>Mucoromycota</taxon>
        <taxon>Glomeromycotina</taxon>
        <taxon>Glomeromycetes</taxon>
        <taxon>Glomerales</taxon>
        <taxon>Glomeraceae</taxon>
        <taxon>Rhizophagus</taxon>
    </lineage>
</organism>
<keyword evidence="2" id="KW-0548">Nucleotidyltransferase</keyword>
<dbReference type="GO" id="GO:0003964">
    <property type="term" value="F:RNA-directed DNA polymerase activity"/>
    <property type="evidence" value="ECO:0007669"/>
    <property type="project" value="UniProtKB-KW"/>
</dbReference>
<sequence>MNGALSDPNIIHIWMGDTNYHFDHALDINPSTSCDKEDIPLCFNHFNLIDSFRFINPERKEFSCDHDIITIKLYLPDIFLVVFKHTQPTTPHNNNFQDLSIKIEDITTDHWAQFEAHILDSVYCFKLLINSLNSTLVLLESNSSRVSDTIDKIWADIKDLLMSAAAHTLPLKKKQTLHPRLDTNKRKSPDLKWLNRHTSIILVFIHEVLQYQASSIHHDLAAIVSDLKARWDSWILSFNKDYADNQELQFDSTFLPESLELIITLEDGLQELLLYLDEVKQAASNAWKKAYDPIVKEDNLIYESMDKNFILSFWHSILKDINKNSASGISDILFCKLVNFHYCLNPKARQIRIQYIQYQTYCSTGSSESTASPIRLINNIIEDAKENSKELWIVLQDISKAFDSISLDFLTLALKQISLPPHTIKCIINLFKDRKVQVTTAFRPSPPYFKLRMALIKGIVCLLYSGGFIMIPSLLRLLLSQTIVTL</sequence>
<gene>
    <name evidence="2" type="ORF">RCL2_000774400</name>
</gene>
<comment type="caution">
    <text evidence="2">The sequence shown here is derived from an EMBL/GenBank/DDBJ whole genome shotgun (WGS) entry which is preliminary data.</text>
</comment>
<name>A0A8H3L6X0_9GLOM</name>
<accession>A0A8H3L6X0</accession>
<dbReference type="Proteomes" id="UP000615446">
    <property type="component" value="Unassembled WGS sequence"/>
</dbReference>
<evidence type="ECO:0000256" key="1">
    <source>
        <dbReference type="SAM" id="Phobius"/>
    </source>
</evidence>
<evidence type="ECO:0000313" key="3">
    <source>
        <dbReference type="Proteomes" id="UP000615446"/>
    </source>
</evidence>
<reference evidence="2" key="1">
    <citation type="submission" date="2019-10" db="EMBL/GenBank/DDBJ databases">
        <title>Conservation and host-specific expression of non-tandemly repeated heterogenous ribosome RNA gene in arbuscular mycorrhizal fungi.</title>
        <authorList>
            <person name="Maeda T."/>
            <person name="Kobayashi Y."/>
            <person name="Nakagawa T."/>
            <person name="Ezawa T."/>
            <person name="Yamaguchi K."/>
            <person name="Bino T."/>
            <person name="Nishimoto Y."/>
            <person name="Shigenobu S."/>
            <person name="Kawaguchi M."/>
        </authorList>
    </citation>
    <scope>NUCLEOTIDE SEQUENCE</scope>
    <source>
        <strain evidence="2">HR1</strain>
    </source>
</reference>
<protein>
    <submittedName>
        <fullName evidence="2">RNA-directed DNA polymerase from mobile element jockey-like</fullName>
    </submittedName>
</protein>
<feature type="transmembrane region" description="Helical" evidence="1">
    <location>
        <begin position="454"/>
        <end position="479"/>
    </location>
</feature>
<keyword evidence="2" id="KW-0808">Transferase</keyword>
<keyword evidence="1" id="KW-0812">Transmembrane</keyword>